<gene>
    <name evidence="1" type="ORF">BcellWH2_00797</name>
</gene>
<sequence>MSKRFTIAILPKEKQQGGVKYGLKIEKPSVLGNVYGLTEEELKELRGLIDEALKK</sequence>
<dbReference type="AlphaFoldDB" id="A0A0P0GBC5"/>
<dbReference type="PATRIC" id="fig|246787.4.peg.822"/>
<accession>A0A0P0GBC5</accession>
<proteinExistence type="predicted"/>
<dbReference type="Proteomes" id="UP000061809">
    <property type="component" value="Chromosome"/>
</dbReference>
<evidence type="ECO:0000313" key="1">
    <source>
        <dbReference type="EMBL" id="ALJ58060.1"/>
    </source>
</evidence>
<dbReference type="EMBL" id="CP012801">
    <property type="protein sequence ID" value="ALJ58060.1"/>
    <property type="molecule type" value="Genomic_DNA"/>
</dbReference>
<dbReference type="KEGG" id="bcel:BcellWH2_00797"/>
<organism evidence="1 2">
    <name type="scientific">Bacteroides cellulosilyticus</name>
    <dbReference type="NCBI Taxonomy" id="246787"/>
    <lineage>
        <taxon>Bacteria</taxon>
        <taxon>Pseudomonadati</taxon>
        <taxon>Bacteroidota</taxon>
        <taxon>Bacteroidia</taxon>
        <taxon>Bacteroidales</taxon>
        <taxon>Bacteroidaceae</taxon>
        <taxon>Bacteroides</taxon>
    </lineage>
</organism>
<dbReference type="RefSeq" id="WP_158508052.1">
    <property type="nucleotide sequence ID" value="NZ_CP012801.1"/>
</dbReference>
<reference evidence="1 2" key="1">
    <citation type="journal article" date="2015" name="Science">
        <title>Genetic determinants of in vivo fitness and diet responsiveness in multiple human gut Bacteroides.</title>
        <authorList>
            <person name="Wu M."/>
            <person name="McNulty N.P."/>
            <person name="Rodionov D.A."/>
            <person name="Khoroshkin M.S."/>
            <person name="Griffin N.W."/>
            <person name="Cheng J."/>
            <person name="Latreille P."/>
            <person name="Kerstetter R.A."/>
            <person name="Terrapon N."/>
            <person name="Henrissat B."/>
            <person name="Osterman A.L."/>
            <person name="Gordon J.I."/>
        </authorList>
    </citation>
    <scope>NUCLEOTIDE SEQUENCE [LARGE SCALE GENOMIC DNA]</scope>
    <source>
        <strain evidence="1 2">WH2</strain>
    </source>
</reference>
<name>A0A0P0GBC5_9BACE</name>
<evidence type="ECO:0000313" key="2">
    <source>
        <dbReference type="Proteomes" id="UP000061809"/>
    </source>
</evidence>
<protein>
    <submittedName>
        <fullName evidence="1">Uncharacterized protein</fullName>
    </submittedName>
</protein>